<keyword evidence="2" id="KW-0472">Membrane</keyword>
<dbReference type="AlphaFoldDB" id="A0A956NFA0"/>
<dbReference type="Proteomes" id="UP000739538">
    <property type="component" value="Unassembled WGS sequence"/>
</dbReference>
<comment type="caution">
    <text evidence="3">The sequence shown here is derived from an EMBL/GenBank/DDBJ whole genome shotgun (WGS) entry which is preliminary data.</text>
</comment>
<keyword evidence="2" id="KW-1133">Transmembrane helix</keyword>
<feature type="transmembrane region" description="Helical" evidence="2">
    <location>
        <begin position="65"/>
        <end position="85"/>
    </location>
</feature>
<gene>
    <name evidence="3" type="ORF">KDA27_16375</name>
</gene>
<evidence type="ECO:0000256" key="2">
    <source>
        <dbReference type="SAM" id="Phobius"/>
    </source>
</evidence>
<evidence type="ECO:0000256" key="1">
    <source>
        <dbReference type="SAM" id="MobiDB-lite"/>
    </source>
</evidence>
<proteinExistence type="predicted"/>
<feature type="region of interest" description="Disordered" evidence="1">
    <location>
        <begin position="30"/>
        <end position="55"/>
    </location>
</feature>
<keyword evidence="2" id="KW-0812">Transmembrane</keyword>
<accession>A0A956NFA0</accession>
<evidence type="ECO:0000313" key="3">
    <source>
        <dbReference type="EMBL" id="MCA9757381.1"/>
    </source>
</evidence>
<protein>
    <submittedName>
        <fullName evidence="3">Uncharacterized protein</fullName>
    </submittedName>
</protein>
<dbReference type="EMBL" id="JAGQHS010000096">
    <property type="protein sequence ID" value="MCA9757381.1"/>
    <property type="molecule type" value="Genomic_DNA"/>
</dbReference>
<reference evidence="3" key="1">
    <citation type="submission" date="2020-04" db="EMBL/GenBank/DDBJ databases">
        <authorList>
            <person name="Zhang T."/>
        </authorList>
    </citation>
    <scope>NUCLEOTIDE SEQUENCE</scope>
    <source>
        <strain evidence="3">HKST-UBA02</strain>
    </source>
</reference>
<reference evidence="3" key="2">
    <citation type="journal article" date="2021" name="Microbiome">
        <title>Successional dynamics and alternative stable states in a saline activated sludge microbial community over 9 years.</title>
        <authorList>
            <person name="Wang Y."/>
            <person name="Ye J."/>
            <person name="Ju F."/>
            <person name="Liu L."/>
            <person name="Boyd J.A."/>
            <person name="Deng Y."/>
            <person name="Parks D.H."/>
            <person name="Jiang X."/>
            <person name="Yin X."/>
            <person name="Woodcroft B.J."/>
            <person name="Tyson G.W."/>
            <person name="Hugenholtz P."/>
            <person name="Polz M.F."/>
            <person name="Zhang T."/>
        </authorList>
    </citation>
    <scope>NUCLEOTIDE SEQUENCE</scope>
    <source>
        <strain evidence="3">HKST-UBA02</strain>
    </source>
</reference>
<evidence type="ECO:0000313" key="4">
    <source>
        <dbReference type="Proteomes" id="UP000739538"/>
    </source>
</evidence>
<sequence>MWCRNSADDEGDGIERLLEEYGHLCRTKGLDPRSGSARGSAHESESPAGSLESGSSLRHYWSPRLGWGLAAVGLMVVAFATQWNLGLQHVAPFVRNAPRSGSAATSMSDVFEAGGERSRANRSLGTRSTVPTGDPWVEVAAVPDLPPTIQVLQAGQVLHTSRNPRRPRGDVHSTAGGGLLQTDVSCLLDL</sequence>
<organism evidence="3 4">
    <name type="scientific">Eiseniibacteriota bacterium</name>
    <dbReference type="NCBI Taxonomy" id="2212470"/>
    <lineage>
        <taxon>Bacteria</taxon>
        <taxon>Candidatus Eiseniibacteriota</taxon>
    </lineage>
</organism>
<feature type="region of interest" description="Disordered" evidence="1">
    <location>
        <begin position="156"/>
        <end position="176"/>
    </location>
</feature>
<name>A0A956NFA0_UNCEI</name>